<dbReference type="EMBL" id="FRCY01000011">
    <property type="protein sequence ID" value="SHN21826.1"/>
    <property type="molecule type" value="Genomic_DNA"/>
</dbReference>
<evidence type="ECO:0000313" key="3">
    <source>
        <dbReference type="Proteomes" id="UP000184513"/>
    </source>
</evidence>
<feature type="chain" id="PRO_5012500691" description="TPR repeat-containing protein" evidence="1">
    <location>
        <begin position="26"/>
        <end position="520"/>
    </location>
</feature>
<sequence length="520" mass="58672">MIVIKKSVAVNVLFAVFIFYSCNQAQVIKKADNQKIEIHPNTLERLGDSVRFSLEVRLPNASLRKNEVYTLRPVYVFGNEKHTFTNSIQVSGDTLDPHESIELKGNFSMPFTEGMEKGTMYAQSAISRKNQEIAGRVPETVLTHGIITTASMAQIGQYRGQESLPVLGALISIDSEESMGMLADGWQALEDRLAGYSNLPYAEKAPFLEVLKGPGDWTYKKKQMEGLPHYPIVERDVLSRFETLFGRQLATRDAGVSEIQRAILARNIRQGTVPADTLTEVGLAIAASKEPGWTEQEALLRAMEEVYPSAYVYNNLGVVFLNLANRVTDVKMKNQYLENALFALNRSNAIFENPHAVYNLGVVFWLWEDKFSAYNNFYRALALTRSDRLTKRYEAALGAVSIFNGDYRLAAIHLNKAVQNPVNLFNQGLANLLAKDYYNATVKFEESAIQNMSNGFPFYGLALVAARNGEVDKLYENLRKAVSRSEYLRQRALVDREFGLYHEQQRFKDILRSQSLADHE</sequence>
<dbReference type="AlphaFoldDB" id="A0A1M7PWE6"/>
<dbReference type="Gene3D" id="1.25.40.10">
    <property type="entry name" value="Tetratricopeptide repeat domain"/>
    <property type="match status" value="1"/>
</dbReference>
<dbReference type="RefSeq" id="WP_073095857.1">
    <property type="nucleotide sequence ID" value="NZ_FRCY01000011.1"/>
</dbReference>
<name>A0A1M7PWE6_9BACT</name>
<proteinExistence type="predicted"/>
<feature type="signal peptide" evidence="1">
    <location>
        <begin position="1"/>
        <end position="25"/>
    </location>
</feature>
<evidence type="ECO:0000256" key="1">
    <source>
        <dbReference type="SAM" id="SignalP"/>
    </source>
</evidence>
<keyword evidence="3" id="KW-1185">Reference proteome</keyword>
<dbReference type="SUPFAM" id="SSF48452">
    <property type="entry name" value="TPR-like"/>
    <property type="match status" value="1"/>
</dbReference>
<dbReference type="Proteomes" id="UP000184513">
    <property type="component" value="Unassembled WGS sequence"/>
</dbReference>
<dbReference type="STRING" id="388280.SAMN04488057_11149"/>
<dbReference type="PROSITE" id="PS51257">
    <property type="entry name" value="PROKAR_LIPOPROTEIN"/>
    <property type="match status" value="1"/>
</dbReference>
<gene>
    <name evidence="2" type="ORF">SAMN04488057_11149</name>
</gene>
<protein>
    <recommendedName>
        <fullName evidence="4">TPR repeat-containing protein</fullName>
    </recommendedName>
</protein>
<evidence type="ECO:0008006" key="4">
    <source>
        <dbReference type="Google" id="ProtNLM"/>
    </source>
</evidence>
<accession>A0A1M7PWE6</accession>
<evidence type="ECO:0000313" key="2">
    <source>
        <dbReference type="EMBL" id="SHN21826.1"/>
    </source>
</evidence>
<reference evidence="2 3" key="1">
    <citation type="submission" date="2016-11" db="EMBL/GenBank/DDBJ databases">
        <authorList>
            <person name="Jaros S."/>
            <person name="Januszkiewicz K."/>
            <person name="Wedrychowicz H."/>
        </authorList>
    </citation>
    <scope>NUCLEOTIDE SEQUENCE [LARGE SCALE GENOMIC DNA]</scope>
    <source>
        <strain evidence="2 3">CGMCC 1.6102</strain>
    </source>
</reference>
<organism evidence="2 3">
    <name type="scientific">Cyclobacterium lianum</name>
    <dbReference type="NCBI Taxonomy" id="388280"/>
    <lineage>
        <taxon>Bacteria</taxon>
        <taxon>Pseudomonadati</taxon>
        <taxon>Bacteroidota</taxon>
        <taxon>Cytophagia</taxon>
        <taxon>Cytophagales</taxon>
        <taxon>Cyclobacteriaceae</taxon>
        <taxon>Cyclobacterium</taxon>
    </lineage>
</organism>
<keyword evidence="1" id="KW-0732">Signal</keyword>
<dbReference type="InterPro" id="IPR011990">
    <property type="entry name" value="TPR-like_helical_dom_sf"/>
</dbReference>